<dbReference type="GO" id="GO:0006213">
    <property type="term" value="P:pyrimidine nucleoside metabolic process"/>
    <property type="evidence" value="ECO:0007669"/>
    <property type="project" value="InterPro"/>
</dbReference>
<comment type="function">
    <text evidence="2">Catalyzes phosphorolysis of the pyrimidine nucleosides uridine, thymidine and 2'-deoxyuridine with the formation of the corresponding pyrimidine base and ribose-1-phosphate.</text>
</comment>
<evidence type="ECO:0000259" key="11">
    <source>
        <dbReference type="SMART" id="SM00941"/>
    </source>
</evidence>
<dbReference type="GO" id="GO:0009032">
    <property type="term" value="F:thymidine phosphorylase activity"/>
    <property type="evidence" value="ECO:0007669"/>
    <property type="project" value="TreeGrafter"/>
</dbReference>
<evidence type="ECO:0000256" key="2">
    <source>
        <dbReference type="ARBA" id="ARBA00003877"/>
    </source>
</evidence>
<dbReference type="InterPro" id="IPR035902">
    <property type="entry name" value="Nuc_phospho_transferase"/>
</dbReference>
<evidence type="ECO:0000256" key="5">
    <source>
        <dbReference type="ARBA" id="ARBA00011889"/>
    </source>
</evidence>
<dbReference type="FunFam" id="3.40.1030.10:FF:000003">
    <property type="entry name" value="Pyrimidine-nucleoside phosphorylase"/>
    <property type="match status" value="1"/>
</dbReference>
<dbReference type="SUPFAM" id="SSF54680">
    <property type="entry name" value="Pyrimidine nucleoside phosphorylase C-terminal domain"/>
    <property type="match status" value="1"/>
</dbReference>
<dbReference type="Pfam" id="PF07831">
    <property type="entry name" value="PYNP_C"/>
    <property type="match status" value="1"/>
</dbReference>
<dbReference type="EC" id="2.4.2.2" evidence="5"/>
<dbReference type="Gene3D" id="3.40.1030.10">
    <property type="entry name" value="Nucleoside phosphorylase/phosphoribosyltransferase catalytic domain"/>
    <property type="match status" value="1"/>
</dbReference>
<feature type="domain" description="Pyrimidine nucleoside phosphorylase C-terminal" evidence="11">
    <location>
        <begin position="343"/>
        <end position="417"/>
    </location>
</feature>
<dbReference type="PROSITE" id="PS00647">
    <property type="entry name" value="THYMID_PHOSPHORYLASE"/>
    <property type="match status" value="1"/>
</dbReference>
<dbReference type="Pfam" id="PF00591">
    <property type="entry name" value="Glycos_transf_3"/>
    <property type="match status" value="1"/>
</dbReference>
<evidence type="ECO:0000256" key="3">
    <source>
        <dbReference type="ARBA" id="ARBA00006915"/>
    </source>
</evidence>
<evidence type="ECO:0000313" key="13">
    <source>
        <dbReference type="Proteomes" id="UP000824258"/>
    </source>
</evidence>
<dbReference type="SUPFAM" id="SSF52418">
    <property type="entry name" value="Nucleoside phosphorylase/phosphoribosyltransferase catalytic domain"/>
    <property type="match status" value="1"/>
</dbReference>
<dbReference type="Proteomes" id="UP000824258">
    <property type="component" value="Unassembled WGS sequence"/>
</dbReference>
<dbReference type="InterPro" id="IPR017872">
    <property type="entry name" value="Pyrmidine_PPase_CS"/>
</dbReference>
<dbReference type="InterPro" id="IPR017459">
    <property type="entry name" value="Glycosyl_Trfase_fam3_N_dom"/>
</dbReference>
<dbReference type="SMART" id="SM00941">
    <property type="entry name" value="PYNP_C"/>
    <property type="match status" value="1"/>
</dbReference>
<dbReference type="EMBL" id="DVGD01000047">
    <property type="protein sequence ID" value="HIR09084.1"/>
    <property type="molecule type" value="Genomic_DNA"/>
</dbReference>
<gene>
    <name evidence="12" type="ORF">IAA70_01625</name>
</gene>
<evidence type="ECO:0000256" key="4">
    <source>
        <dbReference type="ARBA" id="ARBA00011738"/>
    </source>
</evidence>
<proteinExistence type="inferred from homology"/>
<dbReference type="PIRSF" id="PIRSF000478">
    <property type="entry name" value="TP_PyNP"/>
    <property type="match status" value="1"/>
</dbReference>
<evidence type="ECO:0000313" key="12">
    <source>
        <dbReference type="EMBL" id="HIR09084.1"/>
    </source>
</evidence>
<dbReference type="GO" id="GO:0006206">
    <property type="term" value="P:pyrimidine nucleobase metabolic process"/>
    <property type="evidence" value="ECO:0007669"/>
    <property type="project" value="InterPro"/>
</dbReference>
<dbReference type="Gene3D" id="1.20.970.10">
    <property type="entry name" value="Transferase, Pyrimidine Nucleoside Phosphorylase, Chain C"/>
    <property type="match status" value="1"/>
</dbReference>
<evidence type="ECO:0000256" key="1">
    <source>
        <dbReference type="ARBA" id="ARBA00001066"/>
    </source>
</evidence>
<dbReference type="AlphaFoldDB" id="A0A9D1D7Q0"/>
<accession>A0A9D1D7Q0</accession>
<evidence type="ECO:0000256" key="7">
    <source>
        <dbReference type="ARBA" id="ARBA00022676"/>
    </source>
</evidence>
<dbReference type="InterPro" id="IPR000053">
    <property type="entry name" value="Thymidine/pyrmidine_PPase"/>
</dbReference>
<keyword evidence="8 12" id="KW-0808">Transferase</keyword>
<dbReference type="GO" id="GO:0005829">
    <property type="term" value="C:cytosol"/>
    <property type="evidence" value="ECO:0007669"/>
    <property type="project" value="TreeGrafter"/>
</dbReference>
<comment type="subunit">
    <text evidence="4">Homodimer.</text>
</comment>
<evidence type="ECO:0000256" key="8">
    <source>
        <dbReference type="ARBA" id="ARBA00022679"/>
    </source>
</evidence>
<keyword evidence="7 12" id="KW-0328">Glycosyltransferase</keyword>
<comment type="catalytic activity">
    <reaction evidence="1">
        <text>2'-deoxyuridine + phosphate = 2-deoxy-alpha-D-ribose 1-phosphate + uracil</text>
        <dbReference type="Rhea" id="RHEA:22824"/>
        <dbReference type="ChEBI" id="CHEBI:16450"/>
        <dbReference type="ChEBI" id="CHEBI:17568"/>
        <dbReference type="ChEBI" id="CHEBI:43474"/>
        <dbReference type="ChEBI" id="CHEBI:57259"/>
        <dbReference type="EC" id="2.4.2.2"/>
    </reaction>
</comment>
<dbReference type="PANTHER" id="PTHR10515">
    <property type="entry name" value="THYMIDINE PHOSPHORYLASE"/>
    <property type="match status" value="1"/>
</dbReference>
<organism evidence="12 13">
    <name type="scientific">Candidatus Avoscillospira stercoripullorum</name>
    <dbReference type="NCBI Taxonomy" id="2840709"/>
    <lineage>
        <taxon>Bacteria</taxon>
        <taxon>Bacillati</taxon>
        <taxon>Bacillota</taxon>
        <taxon>Clostridia</taxon>
        <taxon>Eubacteriales</taxon>
        <taxon>Oscillospiraceae</taxon>
        <taxon>Oscillospiraceae incertae sedis</taxon>
        <taxon>Candidatus Avoscillospira</taxon>
    </lineage>
</organism>
<comment type="caution">
    <text evidence="12">The sequence shown here is derived from an EMBL/GenBank/DDBJ whole genome shotgun (WGS) entry which is preliminary data.</text>
</comment>
<dbReference type="SUPFAM" id="SSF47648">
    <property type="entry name" value="Nucleoside phosphorylase/phosphoribosyltransferase N-terminal domain"/>
    <property type="match status" value="1"/>
</dbReference>
<dbReference type="InterPro" id="IPR036566">
    <property type="entry name" value="PYNP-like_C_sf"/>
</dbReference>
<dbReference type="InterPro" id="IPR013102">
    <property type="entry name" value="PYNP_C"/>
</dbReference>
<evidence type="ECO:0000256" key="6">
    <source>
        <dbReference type="ARBA" id="ARBA00014680"/>
    </source>
</evidence>
<name>A0A9D1D7Q0_9FIRM</name>
<dbReference type="PANTHER" id="PTHR10515:SF0">
    <property type="entry name" value="THYMIDINE PHOSPHORYLASE"/>
    <property type="match status" value="1"/>
</dbReference>
<comment type="catalytic activity">
    <reaction evidence="10">
        <text>thymidine + phosphate = 2-deoxy-alpha-D-ribose 1-phosphate + thymine</text>
        <dbReference type="Rhea" id="RHEA:16037"/>
        <dbReference type="ChEBI" id="CHEBI:17748"/>
        <dbReference type="ChEBI" id="CHEBI:17821"/>
        <dbReference type="ChEBI" id="CHEBI:43474"/>
        <dbReference type="ChEBI" id="CHEBI:57259"/>
        <dbReference type="EC" id="2.4.2.2"/>
    </reaction>
</comment>
<dbReference type="Pfam" id="PF02885">
    <property type="entry name" value="Glycos_trans_3N"/>
    <property type="match status" value="1"/>
</dbReference>
<protein>
    <recommendedName>
        <fullName evidence="6">Pyrimidine-nucleoside phosphorylase</fullName>
        <ecNumber evidence="5">2.4.2.2</ecNumber>
    </recommendedName>
</protein>
<comment type="similarity">
    <text evidence="3">Belongs to the thymidine/pyrimidine-nucleoside phosphorylase family.</text>
</comment>
<dbReference type="GO" id="GO:0004645">
    <property type="term" value="F:1,4-alpha-oligoglucan phosphorylase activity"/>
    <property type="evidence" value="ECO:0007669"/>
    <property type="project" value="InterPro"/>
</dbReference>
<comment type="catalytic activity">
    <reaction evidence="9">
        <text>uridine + phosphate = alpha-D-ribose 1-phosphate + uracil</text>
        <dbReference type="Rhea" id="RHEA:24388"/>
        <dbReference type="ChEBI" id="CHEBI:16704"/>
        <dbReference type="ChEBI" id="CHEBI:17568"/>
        <dbReference type="ChEBI" id="CHEBI:43474"/>
        <dbReference type="ChEBI" id="CHEBI:57720"/>
        <dbReference type="EC" id="2.4.2.2"/>
    </reaction>
</comment>
<dbReference type="InterPro" id="IPR000312">
    <property type="entry name" value="Glycosyl_Trfase_fam3"/>
</dbReference>
<evidence type="ECO:0000256" key="9">
    <source>
        <dbReference type="ARBA" id="ARBA00048453"/>
    </source>
</evidence>
<reference evidence="12" key="2">
    <citation type="journal article" date="2021" name="PeerJ">
        <title>Extensive microbial diversity within the chicken gut microbiome revealed by metagenomics and culture.</title>
        <authorList>
            <person name="Gilroy R."/>
            <person name="Ravi A."/>
            <person name="Getino M."/>
            <person name="Pursley I."/>
            <person name="Horton D.L."/>
            <person name="Alikhan N.F."/>
            <person name="Baker D."/>
            <person name="Gharbi K."/>
            <person name="Hall N."/>
            <person name="Watson M."/>
            <person name="Adriaenssens E.M."/>
            <person name="Foster-Nyarko E."/>
            <person name="Jarju S."/>
            <person name="Secka A."/>
            <person name="Antonio M."/>
            <person name="Oren A."/>
            <person name="Chaudhuri R.R."/>
            <person name="La Ragione R."/>
            <person name="Hildebrand F."/>
            <person name="Pallen M.J."/>
        </authorList>
    </citation>
    <scope>NUCLEOTIDE SEQUENCE</scope>
    <source>
        <strain evidence="12">ChiHjej9B8-7071</strain>
    </source>
</reference>
<dbReference type="InterPro" id="IPR036320">
    <property type="entry name" value="Glycosyl_Trfase_fam3_N_dom_sf"/>
</dbReference>
<dbReference type="NCBIfam" id="NF004490">
    <property type="entry name" value="PRK05820.1"/>
    <property type="match status" value="1"/>
</dbReference>
<sequence>MRTVDLIEKKRNGLELTKAEIDFLIGGYTRGEIPDYQMAAWAMAVYFRGMTREETVALTQAMEHSGDTVDLSAFGRYSVDKHSTGGVGDKTTLIVAPIVASLGGKLAKMSGRGLGHTGGTVDKLESIPGFQTTLTPEAFRRQVEEIGVAVIGQSGDLTPADKKLYALRDVTATVDSMPLIASSILSKKLAAGAKSIVLDVKCGSGAFMKTEADGRALAETMVSIGSACGRNMAALITNMDLPLGMYIGNALEVMEAVDVLRGKPGALRELCSALAAQMLSLCHGWTVAEATERVTEAIDSGRAMETMEKWVAAQGGDAAALTDFTRLPQAAEKHPVLAQRSGYLTHMDAEGVGIASSILGAGRRQKGDTIDPAAGIVLEKTTGDYVEAGEVLAWLHTNQPATLPEAEARFTAALTWGEEKPEAQPLIYGIVRGGAHG</sequence>
<evidence type="ECO:0000256" key="10">
    <source>
        <dbReference type="ARBA" id="ARBA00048525"/>
    </source>
</evidence>
<dbReference type="InterPro" id="IPR018090">
    <property type="entry name" value="Pyrmidine_PPas_bac/euk"/>
</dbReference>
<dbReference type="NCBIfam" id="TIGR02644">
    <property type="entry name" value="Y_phosphoryl"/>
    <property type="match status" value="1"/>
</dbReference>
<dbReference type="Gene3D" id="3.90.1170.30">
    <property type="entry name" value="Pyrimidine nucleoside phosphorylase-like, C-terminal domain"/>
    <property type="match status" value="1"/>
</dbReference>
<reference evidence="12" key="1">
    <citation type="submission" date="2020-10" db="EMBL/GenBank/DDBJ databases">
        <authorList>
            <person name="Gilroy R."/>
        </authorList>
    </citation>
    <scope>NUCLEOTIDE SEQUENCE</scope>
    <source>
        <strain evidence="12">ChiHjej9B8-7071</strain>
    </source>
</reference>